<comment type="caution">
    <text evidence="9">The sequence shown here is derived from an EMBL/GenBank/DDBJ whole genome shotgun (WGS) entry which is preliminary data.</text>
</comment>
<dbReference type="SUPFAM" id="SSF55874">
    <property type="entry name" value="ATPase domain of HSP90 chaperone/DNA topoisomerase II/histidine kinase"/>
    <property type="match status" value="1"/>
</dbReference>
<dbReference type="Gene3D" id="3.30.565.10">
    <property type="entry name" value="Histidine kinase-like ATPase, C-terminal domain"/>
    <property type="match status" value="1"/>
</dbReference>
<dbReference type="InterPro" id="IPR036890">
    <property type="entry name" value="HATPase_C_sf"/>
</dbReference>
<feature type="transmembrane region" description="Helical" evidence="7">
    <location>
        <begin position="159"/>
        <end position="182"/>
    </location>
</feature>
<evidence type="ECO:0000313" key="9">
    <source>
        <dbReference type="EMBL" id="MCV9387857.1"/>
    </source>
</evidence>
<dbReference type="GO" id="GO:0016301">
    <property type="term" value="F:kinase activity"/>
    <property type="evidence" value="ECO:0007669"/>
    <property type="project" value="UniProtKB-KW"/>
</dbReference>
<evidence type="ECO:0000256" key="6">
    <source>
        <dbReference type="ARBA" id="ARBA00023012"/>
    </source>
</evidence>
<dbReference type="InterPro" id="IPR004358">
    <property type="entry name" value="Sig_transdc_His_kin-like_C"/>
</dbReference>
<dbReference type="PROSITE" id="PS50109">
    <property type="entry name" value="HIS_KIN"/>
    <property type="match status" value="1"/>
</dbReference>
<dbReference type="SUPFAM" id="SSF47384">
    <property type="entry name" value="Homodimeric domain of signal transducing histidine kinase"/>
    <property type="match status" value="1"/>
</dbReference>
<organism evidence="9 10">
    <name type="scientific">Reichenbachiella ulvae</name>
    <dbReference type="NCBI Taxonomy" id="2980104"/>
    <lineage>
        <taxon>Bacteria</taxon>
        <taxon>Pseudomonadati</taxon>
        <taxon>Bacteroidota</taxon>
        <taxon>Cytophagia</taxon>
        <taxon>Cytophagales</taxon>
        <taxon>Reichenbachiellaceae</taxon>
        <taxon>Reichenbachiella</taxon>
    </lineage>
</organism>
<keyword evidence="5 9" id="KW-0418">Kinase</keyword>
<evidence type="ECO:0000313" key="10">
    <source>
        <dbReference type="Proteomes" id="UP001300692"/>
    </source>
</evidence>
<dbReference type="EC" id="2.7.13.3" evidence="2"/>
<dbReference type="EMBL" id="JAOYOD010000001">
    <property type="protein sequence ID" value="MCV9387857.1"/>
    <property type="molecule type" value="Genomic_DNA"/>
</dbReference>
<dbReference type="Proteomes" id="UP001300692">
    <property type="component" value="Unassembled WGS sequence"/>
</dbReference>
<dbReference type="Pfam" id="PF00512">
    <property type="entry name" value="HisKA"/>
    <property type="match status" value="1"/>
</dbReference>
<evidence type="ECO:0000256" key="7">
    <source>
        <dbReference type="SAM" id="Phobius"/>
    </source>
</evidence>
<evidence type="ECO:0000256" key="3">
    <source>
        <dbReference type="ARBA" id="ARBA00022553"/>
    </source>
</evidence>
<dbReference type="CDD" id="cd00075">
    <property type="entry name" value="HATPase"/>
    <property type="match status" value="1"/>
</dbReference>
<keyword evidence="7" id="KW-0472">Membrane</keyword>
<protein>
    <recommendedName>
        <fullName evidence="2">histidine kinase</fullName>
        <ecNumber evidence="2">2.7.13.3</ecNumber>
    </recommendedName>
</protein>
<evidence type="ECO:0000256" key="1">
    <source>
        <dbReference type="ARBA" id="ARBA00000085"/>
    </source>
</evidence>
<keyword evidence="4" id="KW-0808">Transferase</keyword>
<keyword evidence="3" id="KW-0597">Phosphoprotein</keyword>
<proteinExistence type="predicted"/>
<dbReference type="Gene3D" id="1.10.287.130">
    <property type="match status" value="1"/>
</dbReference>
<dbReference type="InterPro" id="IPR005467">
    <property type="entry name" value="His_kinase_dom"/>
</dbReference>
<evidence type="ECO:0000259" key="8">
    <source>
        <dbReference type="PROSITE" id="PS50109"/>
    </source>
</evidence>
<evidence type="ECO:0000256" key="2">
    <source>
        <dbReference type="ARBA" id="ARBA00012438"/>
    </source>
</evidence>
<evidence type="ECO:0000256" key="5">
    <source>
        <dbReference type="ARBA" id="ARBA00022777"/>
    </source>
</evidence>
<dbReference type="PANTHER" id="PTHR43711:SF28">
    <property type="entry name" value="SENSOR HISTIDINE KINASE YXDK"/>
    <property type="match status" value="1"/>
</dbReference>
<dbReference type="InterPro" id="IPR036097">
    <property type="entry name" value="HisK_dim/P_sf"/>
</dbReference>
<accession>A0ABT3CW50</accession>
<sequence>MKHRHLRSVIIFGSVVLLALMLVQGFWLNRVVNITERQFSHDVNLSLNAVAVDLAIESGTPIEVNELKSNFYFVPMHARINHSQLDDMIQREFAKRGLDLPYEIGVYAADRDTLVYGNYVRATLKKPELIADQSGSEELSNFAVYFPSRVSYLAGEMKIWLFSTVTLLLMVGFFAFAIVSLLKEKRYADMKNDFISNMTHELKTPVTNIKIAHEILSQSGGEKKPYLDIIDKANRNLEEKIDQVLMAASIEQGAQLKMEKLDLHEILKECAENFQVRIAKRQGELKLELEADHSEVYGDRALLIRAFENLIDNAEKYSIDQPKISLKSRSDKGQIELKVSDTGMGIPTALQDKVFDRFFRVSQGDRHNVKGFGLGLNFVRSVFKSHNGGISLMSELEQGTEVRVTLPLA</sequence>
<dbReference type="CDD" id="cd00082">
    <property type="entry name" value="HisKA"/>
    <property type="match status" value="1"/>
</dbReference>
<reference evidence="9 10" key="1">
    <citation type="submission" date="2022-10" db="EMBL/GenBank/DDBJ databases">
        <title>Comparative genomics and taxonomic characterization of three novel marine species of genus Reichenbachiella exhibiting antioxidant and polysaccharide degradation activities.</title>
        <authorList>
            <person name="Muhammad N."/>
            <person name="Lee Y.-J."/>
            <person name="Ko J."/>
            <person name="Kim S.-G."/>
        </authorList>
    </citation>
    <scope>NUCLEOTIDE SEQUENCE [LARGE SCALE GENOMIC DNA]</scope>
    <source>
        <strain evidence="9 10">ABR2-5</strain>
    </source>
</reference>
<keyword evidence="7" id="KW-0812">Transmembrane</keyword>
<keyword evidence="6" id="KW-0902">Two-component regulatory system</keyword>
<dbReference type="PRINTS" id="PR00344">
    <property type="entry name" value="BCTRLSENSOR"/>
</dbReference>
<dbReference type="SMART" id="SM00387">
    <property type="entry name" value="HATPase_c"/>
    <property type="match status" value="1"/>
</dbReference>
<dbReference type="RefSeq" id="WP_264138675.1">
    <property type="nucleotide sequence ID" value="NZ_JAOYOD010000001.1"/>
</dbReference>
<feature type="domain" description="Histidine kinase" evidence="8">
    <location>
        <begin position="197"/>
        <end position="409"/>
    </location>
</feature>
<dbReference type="InterPro" id="IPR003594">
    <property type="entry name" value="HATPase_dom"/>
</dbReference>
<dbReference type="PANTHER" id="PTHR43711">
    <property type="entry name" value="TWO-COMPONENT HISTIDINE KINASE"/>
    <property type="match status" value="1"/>
</dbReference>
<keyword evidence="10" id="KW-1185">Reference proteome</keyword>
<dbReference type="InterPro" id="IPR050736">
    <property type="entry name" value="Sensor_HK_Regulatory"/>
</dbReference>
<keyword evidence="7" id="KW-1133">Transmembrane helix</keyword>
<dbReference type="SMART" id="SM00388">
    <property type="entry name" value="HisKA"/>
    <property type="match status" value="1"/>
</dbReference>
<evidence type="ECO:0000256" key="4">
    <source>
        <dbReference type="ARBA" id="ARBA00022679"/>
    </source>
</evidence>
<dbReference type="InterPro" id="IPR003661">
    <property type="entry name" value="HisK_dim/P_dom"/>
</dbReference>
<gene>
    <name evidence="9" type="ORF">N7U62_14335</name>
</gene>
<name>A0ABT3CW50_9BACT</name>
<dbReference type="Pfam" id="PF02518">
    <property type="entry name" value="HATPase_c"/>
    <property type="match status" value="1"/>
</dbReference>
<comment type="catalytic activity">
    <reaction evidence="1">
        <text>ATP + protein L-histidine = ADP + protein N-phospho-L-histidine.</text>
        <dbReference type="EC" id="2.7.13.3"/>
    </reaction>
</comment>